<keyword evidence="2" id="KW-1185">Reference proteome</keyword>
<accession>A0A2T6BX03</accession>
<evidence type="ECO:0000313" key="2">
    <source>
        <dbReference type="Proteomes" id="UP000244090"/>
    </source>
</evidence>
<dbReference type="InterPro" id="IPR032675">
    <property type="entry name" value="LRR_dom_sf"/>
</dbReference>
<sequence>MTINTEFSYNKPKITYDLANVDKNTKAISISDKTVGLSYLPEFNFEEVWLVNLNQKTFESIISEIAPTFLNLYACNCKDLSLLETLTDVETVVVNWNSKALDFWDFSKNFKLKRLHLEDFAKVNSLEKLSLATSLEALKISGGMNSNWKISTLKPISSLTKLKVLSLMAIQVADKSLEPLSTLTGLKTLEISNQFPTAEFARLSTKLKNTACEKFQPYTKVNIEDMDGRLSADVMITGSRKPFLNSQKDAEKINKYVDTFHKLVAKFERMS</sequence>
<dbReference type="EMBL" id="QBKT01000006">
    <property type="protein sequence ID" value="PTX60611.1"/>
    <property type="molecule type" value="Genomic_DNA"/>
</dbReference>
<dbReference type="OrthoDB" id="2082268at2"/>
<reference evidence="1 2" key="1">
    <citation type="submission" date="2018-04" db="EMBL/GenBank/DDBJ databases">
        <title>Genomic Encyclopedia of Archaeal and Bacterial Type Strains, Phase II (KMG-II): from individual species to whole genera.</title>
        <authorList>
            <person name="Goeker M."/>
        </authorList>
    </citation>
    <scope>NUCLEOTIDE SEQUENCE [LARGE SCALE GENOMIC DNA]</scope>
    <source>
        <strain evidence="1 2">DSM 25731</strain>
    </source>
</reference>
<dbReference type="RefSeq" id="WP_108115539.1">
    <property type="nucleotide sequence ID" value="NZ_QBKT01000006.1"/>
</dbReference>
<dbReference type="Gene3D" id="3.80.10.10">
    <property type="entry name" value="Ribonuclease Inhibitor"/>
    <property type="match status" value="1"/>
</dbReference>
<dbReference type="Proteomes" id="UP000244090">
    <property type="component" value="Unassembled WGS sequence"/>
</dbReference>
<evidence type="ECO:0008006" key="3">
    <source>
        <dbReference type="Google" id="ProtNLM"/>
    </source>
</evidence>
<comment type="caution">
    <text evidence="1">The sequence shown here is derived from an EMBL/GenBank/DDBJ whole genome shotgun (WGS) entry which is preliminary data.</text>
</comment>
<dbReference type="SUPFAM" id="SSF52058">
    <property type="entry name" value="L domain-like"/>
    <property type="match status" value="1"/>
</dbReference>
<organism evidence="1 2">
    <name type="scientific">Kordia periserrulae</name>
    <dbReference type="NCBI Taxonomy" id="701523"/>
    <lineage>
        <taxon>Bacteria</taxon>
        <taxon>Pseudomonadati</taxon>
        <taxon>Bacteroidota</taxon>
        <taxon>Flavobacteriia</taxon>
        <taxon>Flavobacteriales</taxon>
        <taxon>Flavobacteriaceae</taxon>
        <taxon>Kordia</taxon>
    </lineage>
</organism>
<dbReference type="AlphaFoldDB" id="A0A2T6BX03"/>
<name>A0A2T6BX03_9FLAO</name>
<gene>
    <name evidence="1" type="ORF">C8N46_106257</name>
</gene>
<proteinExistence type="predicted"/>
<evidence type="ECO:0000313" key="1">
    <source>
        <dbReference type="EMBL" id="PTX60611.1"/>
    </source>
</evidence>
<protein>
    <recommendedName>
        <fullName evidence="3">Leucine rich repeat (LRR) protein</fullName>
    </recommendedName>
</protein>